<dbReference type="GO" id="GO:0005576">
    <property type="term" value="C:extracellular region"/>
    <property type="evidence" value="ECO:0007669"/>
    <property type="project" value="UniProtKB-SubCell"/>
</dbReference>
<evidence type="ECO:0000256" key="4">
    <source>
        <dbReference type="SAM" id="SignalP"/>
    </source>
</evidence>
<comment type="caution">
    <text evidence="5">The sequence shown here is derived from an EMBL/GenBank/DDBJ whole genome shotgun (WGS) entry which is preliminary data.</text>
</comment>
<keyword evidence="3" id="KW-0964">Secreted</keyword>
<evidence type="ECO:0000256" key="1">
    <source>
        <dbReference type="ARBA" id="ARBA00004613"/>
    </source>
</evidence>
<sequence>MLLSTSFLISALVANPVLSLPSSAYTFSPYPSSTASPFTPPNLTSSTQPSSPNNFTTDEPYLEVVHEIYNLTTFPTGVAVDLDNRIFINFPRSASNNDVTLGLADSFNTTVAYPNASIQTCQPGQNVSTCFVNIQSVVIDSSQRIWALDTGAGPAQTNAVEYGAKIMSFNLTTNEMIDNYVLPYSISANGTSINDVRFNLSMSTAGVAFLTDEQGSLITIDLASHTYTRRLFNTSVVAADELFVGSFDGTPFYEWKGTKRSHVEIGSDGIALANGNLYFAPLASRRLYQINQTILANASLTDTEILNAVEFIGQVGSYLEGFTADDQGRVYMGTAEQNSITYFNTSISSLSNSTMLNGLNASSTNTTNRGVIPASDLEVAPFVRSANIQWPDSMCIENGYLWFTTNQLPLQGTYQRNDITKASLPYKVYRTSVGGAGPAV</sequence>
<comment type="subcellular location">
    <subcellularLocation>
        <location evidence="1">Secreted</location>
    </subcellularLocation>
</comment>
<dbReference type="InterPro" id="IPR011042">
    <property type="entry name" value="6-blade_b-propeller_TolB-like"/>
</dbReference>
<comment type="similarity">
    <text evidence="2">Belongs to the major royal jelly protein family.</text>
</comment>
<feature type="chain" id="PRO_5034262596" description="Major royal jelly protein" evidence="4">
    <location>
        <begin position="20"/>
        <end position="440"/>
    </location>
</feature>
<keyword evidence="4" id="KW-0732">Signal</keyword>
<dbReference type="OrthoDB" id="7776143at2759"/>
<name>A0A8H3F1Q3_9LECA</name>
<keyword evidence="6" id="KW-1185">Reference proteome</keyword>
<dbReference type="EMBL" id="CAJPDR010000083">
    <property type="protein sequence ID" value="CAF9915419.1"/>
    <property type="molecule type" value="Genomic_DNA"/>
</dbReference>
<protein>
    <recommendedName>
        <fullName evidence="7">Major royal jelly protein</fullName>
    </recommendedName>
</protein>
<dbReference type="AlphaFoldDB" id="A0A8H3F1Q3"/>
<evidence type="ECO:0000313" key="6">
    <source>
        <dbReference type="Proteomes" id="UP000664203"/>
    </source>
</evidence>
<dbReference type="Gene3D" id="2.120.10.30">
    <property type="entry name" value="TolB, C-terminal domain"/>
    <property type="match status" value="1"/>
</dbReference>
<evidence type="ECO:0008006" key="7">
    <source>
        <dbReference type="Google" id="ProtNLM"/>
    </source>
</evidence>
<organism evidence="5 6">
    <name type="scientific">Alectoria fallacina</name>
    <dbReference type="NCBI Taxonomy" id="1903189"/>
    <lineage>
        <taxon>Eukaryota</taxon>
        <taxon>Fungi</taxon>
        <taxon>Dikarya</taxon>
        <taxon>Ascomycota</taxon>
        <taxon>Pezizomycotina</taxon>
        <taxon>Lecanoromycetes</taxon>
        <taxon>OSLEUM clade</taxon>
        <taxon>Lecanoromycetidae</taxon>
        <taxon>Lecanorales</taxon>
        <taxon>Lecanorineae</taxon>
        <taxon>Parmeliaceae</taxon>
        <taxon>Alectoria</taxon>
    </lineage>
</organism>
<proteinExistence type="inferred from homology"/>
<evidence type="ECO:0000256" key="3">
    <source>
        <dbReference type="ARBA" id="ARBA00022525"/>
    </source>
</evidence>
<evidence type="ECO:0000256" key="2">
    <source>
        <dbReference type="ARBA" id="ARBA00009127"/>
    </source>
</evidence>
<dbReference type="SUPFAM" id="SSF101898">
    <property type="entry name" value="NHL repeat"/>
    <property type="match status" value="1"/>
</dbReference>
<dbReference type="InterPro" id="IPR017996">
    <property type="entry name" value="MRJP/yellow-related"/>
</dbReference>
<reference evidence="5" key="1">
    <citation type="submission" date="2021-03" db="EMBL/GenBank/DDBJ databases">
        <authorList>
            <person name="Tagirdzhanova G."/>
        </authorList>
    </citation>
    <scope>NUCLEOTIDE SEQUENCE</scope>
</reference>
<feature type="signal peptide" evidence="4">
    <location>
        <begin position="1"/>
        <end position="19"/>
    </location>
</feature>
<gene>
    <name evidence="5" type="ORF">ALECFALPRED_010191</name>
</gene>
<dbReference type="Pfam" id="PF03022">
    <property type="entry name" value="MRJP"/>
    <property type="match status" value="1"/>
</dbReference>
<accession>A0A8H3F1Q3</accession>
<dbReference type="PANTHER" id="PTHR10009">
    <property type="entry name" value="PROTEIN YELLOW-RELATED"/>
    <property type="match status" value="1"/>
</dbReference>
<dbReference type="PANTHER" id="PTHR10009:SF17">
    <property type="entry name" value="MAJOR ROYAL JELLY PROTEIN"/>
    <property type="match status" value="1"/>
</dbReference>
<evidence type="ECO:0000313" key="5">
    <source>
        <dbReference type="EMBL" id="CAF9915419.1"/>
    </source>
</evidence>
<dbReference type="Proteomes" id="UP000664203">
    <property type="component" value="Unassembled WGS sequence"/>
</dbReference>